<evidence type="ECO:0000256" key="7">
    <source>
        <dbReference type="ARBA" id="ARBA00023002"/>
    </source>
</evidence>
<dbReference type="CDD" id="cd21175">
    <property type="entry name" value="LPMO_AA9"/>
    <property type="match status" value="1"/>
</dbReference>
<dbReference type="GO" id="GO:0030245">
    <property type="term" value="P:cellulose catabolic process"/>
    <property type="evidence" value="ECO:0007669"/>
    <property type="project" value="UniProtKB-KW"/>
</dbReference>
<keyword evidence="8" id="KW-0186">Copper</keyword>
<keyword evidence="4" id="KW-0479">Metal-binding</keyword>
<name>A0AA39XWF5_9PEZI</name>
<dbReference type="Pfam" id="PF03443">
    <property type="entry name" value="AA9"/>
    <property type="match status" value="1"/>
</dbReference>
<evidence type="ECO:0000256" key="14">
    <source>
        <dbReference type="ARBA" id="ARBA00045077"/>
    </source>
</evidence>
<dbReference type="AlphaFoldDB" id="A0AA39XWF5"/>
<protein>
    <recommendedName>
        <fullName evidence="15">lytic cellulose monooxygenase (C4-dehydrogenating)</fullName>
        <ecNumber evidence="15">1.14.99.56</ecNumber>
    </recommendedName>
</protein>
<dbReference type="EC" id="1.14.99.56" evidence="15"/>
<dbReference type="PANTHER" id="PTHR33353:SF32">
    <property type="entry name" value="ENDO-BETA-1,4-GLUCANASE D"/>
    <property type="match status" value="1"/>
</dbReference>
<dbReference type="Gene3D" id="2.70.50.70">
    <property type="match status" value="1"/>
</dbReference>
<feature type="non-terminal residue" evidence="17">
    <location>
        <position position="1"/>
    </location>
</feature>
<reference evidence="17" key="1">
    <citation type="submission" date="2023-06" db="EMBL/GenBank/DDBJ databases">
        <title>Genome-scale phylogeny and comparative genomics of the fungal order Sordariales.</title>
        <authorList>
            <consortium name="Lawrence Berkeley National Laboratory"/>
            <person name="Hensen N."/>
            <person name="Bonometti L."/>
            <person name="Westerberg I."/>
            <person name="Brannstrom I.O."/>
            <person name="Guillou S."/>
            <person name="Cros-Aarteil S."/>
            <person name="Calhoun S."/>
            <person name="Haridas S."/>
            <person name="Kuo A."/>
            <person name="Mondo S."/>
            <person name="Pangilinan J."/>
            <person name="Riley R."/>
            <person name="Labutti K."/>
            <person name="Andreopoulos B."/>
            <person name="Lipzen A."/>
            <person name="Chen C."/>
            <person name="Yanf M."/>
            <person name="Daum C."/>
            <person name="Ng V."/>
            <person name="Clum A."/>
            <person name="Steindorff A."/>
            <person name="Ohm R."/>
            <person name="Martin F."/>
            <person name="Silar P."/>
            <person name="Natvig D."/>
            <person name="Lalanne C."/>
            <person name="Gautier V."/>
            <person name="Ament-Velasquez S.L."/>
            <person name="Kruys A."/>
            <person name="Hutchinson M.I."/>
            <person name="Powell A.J."/>
            <person name="Barry K."/>
            <person name="Miller A.N."/>
            <person name="Grigoriev I.V."/>
            <person name="Debuchy R."/>
            <person name="Gladieux P."/>
            <person name="Thoren M.H."/>
            <person name="Johannesson H."/>
        </authorList>
    </citation>
    <scope>NUCLEOTIDE SEQUENCE</scope>
    <source>
        <strain evidence="17">SMH2532-1</strain>
    </source>
</reference>
<evidence type="ECO:0000256" key="1">
    <source>
        <dbReference type="ARBA" id="ARBA00001973"/>
    </source>
</evidence>
<evidence type="ECO:0000256" key="9">
    <source>
        <dbReference type="ARBA" id="ARBA00023033"/>
    </source>
</evidence>
<keyword evidence="17" id="KW-0378">Hydrolase</keyword>
<dbReference type="Proteomes" id="UP001174936">
    <property type="component" value="Unassembled WGS sequence"/>
</dbReference>
<keyword evidence="7" id="KW-0560">Oxidoreductase</keyword>
<keyword evidence="10" id="KW-1015">Disulfide bond</keyword>
<comment type="similarity">
    <text evidence="13">Belongs to the polysaccharide monooxygenase AA9 family.</text>
</comment>
<dbReference type="GO" id="GO:0004497">
    <property type="term" value="F:monooxygenase activity"/>
    <property type="evidence" value="ECO:0007669"/>
    <property type="project" value="UniProtKB-KW"/>
</dbReference>
<evidence type="ECO:0000256" key="12">
    <source>
        <dbReference type="ARBA" id="ARBA00023326"/>
    </source>
</evidence>
<keyword evidence="6" id="KW-0136">Cellulose degradation</keyword>
<evidence type="ECO:0000256" key="11">
    <source>
        <dbReference type="ARBA" id="ARBA00023277"/>
    </source>
</evidence>
<evidence type="ECO:0000313" key="18">
    <source>
        <dbReference type="Proteomes" id="UP001174936"/>
    </source>
</evidence>
<accession>A0AA39XWF5</accession>
<feature type="domain" description="Auxiliary Activity family 9 catalytic" evidence="16">
    <location>
        <begin position="14"/>
        <end position="226"/>
    </location>
</feature>
<gene>
    <name evidence="17" type="ORF">B0T16DRAFT_298695</name>
</gene>
<dbReference type="InterPro" id="IPR049892">
    <property type="entry name" value="AA9"/>
</dbReference>
<evidence type="ECO:0000256" key="15">
    <source>
        <dbReference type="ARBA" id="ARBA00047174"/>
    </source>
</evidence>
<dbReference type="GO" id="GO:0005576">
    <property type="term" value="C:extracellular region"/>
    <property type="evidence" value="ECO:0007669"/>
    <property type="project" value="UniProtKB-SubCell"/>
</dbReference>
<dbReference type="GO" id="GO:0046872">
    <property type="term" value="F:metal ion binding"/>
    <property type="evidence" value="ECO:0007669"/>
    <property type="project" value="UniProtKB-KW"/>
</dbReference>
<evidence type="ECO:0000313" key="17">
    <source>
        <dbReference type="EMBL" id="KAK0641518.1"/>
    </source>
</evidence>
<proteinExistence type="inferred from homology"/>
<comment type="catalytic activity">
    <reaction evidence="14">
        <text>[(1-&gt;4)-beta-D-glucosyl]n+m + reduced acceptor + O2 = 4-dehydro-beta-D-glucosyl-[(1-&gt;4)-beta-D-glucosyl]n-1 + [(1-&gt;4)-beta-D-glucosyl]m + acceptor + H2O.</text>
        <dbReference type="EC" id="1.14.99.56"/>
    </reaction>
</comment>
<evidence type="ECO:0000256" key="2">
    <source>
        <dbReference type="ARBA" id="ARBA00004613"/>
    </source>
</evidence>
<dbReference type="GO" id="GO:0016787">
    <property type="term" value="F:hydrolase activity"/>
    <property type="evidence" value="ECO:0007669"/>
    <property type="project" value="UniProtKB-KW"/>
</dbReference>
<evidence type="ECO:0000256" key="10">
    <source>
        <dbReference type="ARBA" id="ARBA00023157"/>
    </source>
</evidence>
<comment type="subcellular location">
    <subcellularLocation>
        <location evidence="2">Secreted</location>
    </subcellularLocation>
</comment>
<dbReference type="InterPro" id="IPR005103">
    <property type="entry name" value="AA9_LPMO"/>
</dbReference>
<keyword evidence="9" id="KW-0503">Monooxygenase</keyword>
<keyword evidence="12" id="KW-0624">Polysaccharide degradation</keyword>
<evidence type="ECO:0000256" key="5">
    <source>
        <dbReference type="ARBA" id="ARBA00022729"/>
    </source>
</evidence>
<keyword evidence="18" id="KW-1185">Reference proteome</keyword>
<keyword evidence="3" id="KW-0964">Secreted</keyword>
<evidence type="ECO:0000259" key="16">
    <source>
        <dbReference type="Pfam" id="PF03443"/>
    </source>
</evidence>
<organism evidence="17 18">
    <name type="scientific">Cercophora newfieldiana</name>
    <dbReference type="NCBI Taxonomy" id="92897"/>
    <lineage>
        <taxon>Eukaryota</taxon>
        <taxon>Fungi</taxon>
        <taxon>Dikarya</taxon>
        <taxon>Ascomycota</taxon>
        <taxon>Pezizomycotina</taxon>
        <taxon>Sordariomycetes</taxon>
        <taxon>Sordariomycetidae</taxon>
        <taxon>Sordariales</taxon>
        <taxon>Lasiosphaeriaceae</taxon>
        <taxon>Cercophora</taxon>
    </lineage>
</organism>
<sequence length="361" mass="38436">LLGLAAFGALSSAHTVLTDILINDVHQGDGTCIRMPHDPSTASAPIASPFSNPDMACGRDGGKAVAFSCPATPGSKVTFEFRGWPDYAKPEVIDGSHKGPISIYAKAMSSFDDAAAGDGWFKIWEQGYDAASNTYATSKLIANKGLLSINLPDLPRGQYLIRSEIITLQNVTNEVVAPQFYSGCAQLYIQSDKTSPLSIPPASKASIPGHLSPQDPGLIFNIYDRHRPAYVIPGPAVFFPGPVAPSKVKAATPLSEAQGGIPEACLLKNANWCGFEVPDYTTEDGCWASAEDCWRQADACHDAAPPTGHRNCEVWQAKKCEVLQEACHAKRFTGPPNKGEKIKEEVARVVTAGQIPAVEGG</sequence>
<evidence type="ECO:0000256" key="6">
    <source>
        <dbReference type="ARBA" id="ARBA00023001"/>
    </source>
</evidence>
<dbReference type="EMBL" id="JAULSV010000006">
    <property type="protein sequence ID" value="KAK0641518.1"/>
    <property type="molecule type" value="Genomic_DNA"/>
</dbReference>
<comment type="cofactor">
    <cofactor evidence="1">
        <name>Cu(2+)</name>
        <dbReference type="ChEBI" id="CHEBI:29036"/>
    </cofactor>
</comment>
<evidence type="ECO:0000256" key="3">
    <source>
        <dbReference type="ARBA" id="ARBA00022525"/>
    </source>
</evidence>
<keyword evidence="11" id="KW-0119">Carbohydrate metabolism</keyword>
<keyword evidence="5" id="KW-0732">Signal</keyword>
<evidence type="ECO:0000256" key="8">
    <source>
        <dbReference type="ARBA" id="ARBA00023008"/>
    </source>
</evidence>
<evidence type="ECO:0000256" key="13">
    <source>
        <dbReference type="ARBA" id="ARBA00044502"/>
    </source>
</evidence>
<feature type="non-terminal residue" evidence="17">
    <location>
        <position position="361"/>
    </location>
</feature>
<dbReference type="PANTHER" id="PTHR33353">
    <property type="entry name" value="PUTATIVE (AFU_ORTHOLOGUE AFUA_1G12560)-RELATED"/>
    <property type="match status" value="1"/>
</dbReference>
<evidence type="ECO:0000256" key="4">
    <source>
        <dbReference type="ARBA" id="ARBA00022723"/>
    </source>
</evidence>
<comment type="caution">
    <text evidence="17">The sequence shown here is derived from an EMBL/GenBank/DDBJ whole genome shotgun (WGS) entry which is preliminary data.</text>
</comment>